<keyword evidence="2" id="KW-0812">Transmembrane</keyword>
<sequence length="191" mass="22301">MKTFEKISLLVVMGSVLLAHVLYITFVIRGMDLIWDDLIIGLVMGIFTGLLTGVITGWAITDYFRKKDKTKNISDYLYSIELYLEKLHIRLTDLRESIKGEEDREQQKNKYEKLRETLIEEPRDIFHLLADKENNLTDAQKNERRKAGKLIEDLRKKVIDNNEDFSELEALIFSSKCTKTRISILDSIRKS</sequence>
<keyword evidence="1" id="KW-0175">Coiled coil</keyword>
<feature type="transmembrane region" description="Helical" evidence="2">
    <location>
        <begin position="7"/>
        <end position="26"/>
    </location>
</feature>
<keyword evidence="2" id="KW-0472">Membrane</keyword>
<evidence type="ECO:0000256" key="2">
    <source>
        <dbReference type="SAM" id="Phobius"/>
    </source>
</evidence>
<keyword evidence="4" id="KW-1185">Reference proteome</keyword>
<evidence type="ECO:0000313" key="3">
    <source>
        <dbReference type="EMBL" id="MCZ0831716.1"/>
    </source>
</evidence>
<dbReference type="RefSeq" id="WP_258417570.1">
    <property type="nucleotide sequence ID" value="NZ_JAPTNG010000009.1"/>
</dbReference>
<comment type="caution">
    <text evidence="3">The sequence shown here is derived from an EMBL/GenBank/DDBJ whole genome shotgun (WGS) entry which is preliminary data.</text>
</comment>
<organism evidence="3 4">
    <name type="scientific">Brevibacillus halotolerans</name>
    <dbReference type="NCBI Taxonomy" id="1507437"/>
    <lineage>
        <taxon>Bacteria</taxon>
        <taxon>Bacillati</taxon>
        <taxon>Bacillota</taxon>
        <taxon>Bacilli</taxon>
        <taxon>Bacillales</taxon>
        <taxon>Paenibacillaceae</taxon>
        <taxon>Brevibacillus</taxon>
    </lineage>
</organism>
<reference evidence="3" key="1">
    <citation type="submission" date="2022-09" db="EMBL/GenBank/DDBJ databases">
        <title>Genome analysis and characterization of larvicidal activity of Brevibacillus strains.</title>
        <authorList>
            <person name="Patrusheva E.V."/>
            <person name="Izotova A.O."/>
            <person name="Toshchakov S.V."/>
            <person name="Sineoky S.P."/>
        </authorList>
    </citation>
    <scope>NUCLEOTIDE SEQUENCE</scope>
    <source>
        <strain evidence="3">VKPM_B-13244</strain>
    </source>
</reference>
<name>A0ABT4HY53_9BACL</name>
<accession>A0ABT4HY53</accession>
<feature type="coiled-coil region" evidence="1">
    <location>
        <begin position="84"/>
        <end position="121"/>
    </location>
</feature>
<protein>
    <submittedName>
        <fullName evidence="3">Uncharacterized protein</fullName>
    </submittedName>
</protein>
<evidence type="ECO:0000313" key="4">
    <source>
        <dbReference type="Proteomes" id="UP001067708"/>
    </source>
</evidence>
<evidence type="ECO:0000256" key="1">
    <source>
        <dbReference type="SAM" id="Coils"/>
    </source>
</evidence>
<feature type="transmembrane region" description="Helical" evidence="2">
    <location>
        <begin position="38"/>
        <end position="61"/>
    </location>
</feature>
<dbReference type="Proteomes" id="UP001067708">
    <property type="component" value="Unassembled WGS sequence"/>
</dbReference>
<keyword evidence="2" id="KW-1133">Transmembrane helix</keyword>
<gene>
    <name evidence="3" type="ORF">O0535_13310</name>
</gene>
<dbReference type="EMBL" id="JAPTNG010000009">
    <property type="protein sequence ID" value="MCZ0831716.1"/>
    <property type="molecule type" value="Genomic_DNA"/>
</dbReference>
<proteinExistence type="predicted"/>